<gene>
    <name evidence="8" type="ORF">OLC1_LOCUS1180</name>
</gene>
<dbReference type="PANTHER" id="PTHR48011">
    <property type="entry name" value="CCR4-NOT TRANSCRIPTIONAL COMPLEX SUBUNIT CAF120-RELATED"/>
    <property type="match status" value="1"/>
</dbReference>
<name>A0AAV1BZ39_OLDCO</name>
<dbReference type="Pfam" id="PF00069">
    <property type="entry name" value="Pkinase"/>
    <property type="match status" value="1"/>
</dbReference>
<dbReference type="Gene3D" id="1.10.510.10">
    <property type="entry name" value="Transferase(Phosphotransferase) domain 1"/>
    <property type="match status" value="1"/>
</dbReference>
<keyword evidence="9" id="KW-1185">Reference proteome</keyword>
<dbReference type="PROSITE" id="PS00108">
    <property type="entry name" value="PROTEIN_KINASE_ST"/>
    <property type="match status" value="1"/>
</dbReference>
<evidence type="ECO:0000313" key="9">
    <source>
        <dbReference type="Proteomes" id="UP001161247"/>
    </source>
</evidence>
<dbReference type="SMART" id="SM00220">
    <property type="entry name" value="S_TKc"/>
    <property type="match status" value="1"/>
</dbReference>
<evidence type="ECO:0000313" key="8">
    <source>
        <dbReference type="EMBL" id="CAI9088654.1"/>
    </source>
</evidence>
<evidence type="ECO:0000256" key="2">
    <source>
        <dbReference type="ARBA" id="ARBA00022741"/>
    </source>
</evidence>
<dbReference type="SUPFAM" id="SSF56112">
    <property type="entry name" value="Protein kinase-like (PK-like)"/>
    <property type="match status" value="1"/>
</dbReference>
<evidence type="ECO:0000256" key="4">
    <source>
        <dbReference type="ARBA" id="ARBA00022840"/>
    </source>
</evidence>
<dbReference type="AlphaFoldDB" id="A0AAV1BZ39"/>
<evidence type="ECO:0000256" key="1">
    <source>
        <dbReference type="ARBA" id="ARBA00022679"/>
    </source>
</evidence>
<proteinExistence type="inferred from homology"/>
<evidence type="ECO:0000256" key="3">
    <source>
        <dbReference type="ARBA" id="ARBA00022777"/>
    </source>
</evidence>
<dbReference type="GO" id="GO:0007165">
    <property type="term" value="P:signal transduction"/>
    <property type="evidence" value="ECO:0007669"/>
    <property type="project" value="TreeGrafter"/>
</dbReference>
<dbReference type="GO" id="GO:0004674">
    <property type="term" value="F:protein serine/threonine kinase activity"/>
    <property type="evidence" value="ECO:0007669"/>
    <property type="project" value="UniProtKB-KW"/>
</dbReference>
<evidence type="ECO:0000256" key="6">
    <source>
        <dbReference type="RuleBase" id="RU000304"/>
    </source>
</evidence>
<dbReference type="InterPro" id="IPR011009">
    <property type="entry name" value="Kinase-like_dom_sf"/>
</dbReference>
<dbReference type="EMBL" id="OX459118">
    <property type="protein sequence ID" value="CAI9088654.1"/>
    <property type="molecule type" value="Genomic_DNA"/>
</dbReference>
<dbReference type="GO" id="GO:0005524">
    <property type="term" value="F:ATP binding"/>
    <property type="evidence" value="ECO:0007669"/>
    <property type="project" value="UniProtKB-UniRule"/>
</dbReference>
<dbReference type="PANTHER" id="PTHR48011:SF56">
    <property type="entry name" value="PROTEIN KINASE DOMAIN-CONTAINING PROTEIN"/>
    <property type="match status" value="1"/>
</dbReference>
<dbReference type="InterPro" id="IPR052751">
    <property type="entry name" value="Plant_MAPKKK"/>
</dbReference>
<keyword evidence="2 5" id="KW-0547">Nucleotide-binding</keyword>
<dbReference type="InterPro" id="IPR000719">
    <property type="entry name" value="Prot_kinase_dom"/>
</dbReference>
<feature type="domain" description="Protein kinase" evidence="7">
    <location>
        <begin position="27"/>
        <end position="306"/>
    </location>
</feature>
<evidence type="ECO:0000256" key="5">
    <source>
        <dbReference type="PROSITE-ProRule" id="PRU10141"/>
    </source>
</evidence>
<sequence>MKAFRLTYNGETIYQVTDNNWGDGHQWRRGSLLGKGGFGSVFLGILKNTNSLIAVKSTDIMNSGSIKEERFILSFMVGCPYIIQCYGEETTTDSHGNSIFNLLLEYGSGGNLFNRIHRSENRRMSEELEVRWYTRTILEGLAHIHEVGFVHCDLKPENIILVPWRTTSSGRVEFVAKICDFGLAKRAQKINPRSRKPRPEKGSVWRGTPMYLSPEAVKHGLQEPCSDMWALGCVVLEMLTGERPWKFNKGVGERVILDKIGKTLAVPKLPKKKEISPEARSFLKCCLRRRVEKRMSAKTLLHHPFVAVNGYLE</sequence>
<keyword evidence="4 5" id="KW-0067">ATP-binding</keyword>
<keyword evidence="3" id="KW-0418">Kinase</keyword>
<keyword evidence="6" id="KW-0723">Serine/threonine-protein kinase</keyword>
<dbReference type="Proteomes" id="UP001161247">
    <property type="component" value="Chromosome 1"/>
</dbReference>
<accession>A0AAV1BZ39</accession>
<dbReference type="InterPro" id="IPR008271">
    <property type="entry name" value="Ser/Thr_kinase_AS"/>
</dbReference>
<dbReference type="InterPro" id="IPR017441">
    <property type="entry name" value="Protein_kinase_ATP_BS"/>
</dbReference>
<evidence type="ECO:0000259" key="7">
    <source>
        <dbReference type="PROSITE" id="PS50011"/>
    </source>
</evidence>
<reference evidence="8" key="1">
    <citation type="submission" date="2023-03" db="EMBL/GenBank/DDBJ databases">
        <authorList>
            <person name="Julca I."/>
        </authorList>
    </citation>
    <scope>NUCLEOTIDE SEQUENCE</scope>
</reference>
<feature type="binding site" evidence="5">
    <location>
        <position position="56"/>
    </location>
    <ligand>
        <name>ATP</name>
        <dbReference type="ChEBI" id="CHEBI:30616"/>
    </ligand>
</feature>
<dbReference type="PROSITE" id="PS50011">
    <property type="entry name" value="PROTEIN_KINASE_DOM"/>
    <property type="match status" value="1"/>
</dbReference>
<dbReference type="PROSITE" id="PS00107">
    <property type="entry name" value="PROTEIN_KINASE_ATP"/>
    <property type="match status" value="1"/>
</dbReference>
<organism evidence="8 9">
    <name type="scientific">Oldenlandia corymbosa var. corymbosa</name>
    <dbReference type="NCBI Taxonomy" id="529605"/>
    <lineage>
        <taxon>Eukaryota</taxon>
        <taxon>Viridiplantae</taxon>
        <taxon>Streptophyta</taxon>
        <taxon>Embryophyta</taxon>
        <taxon>Tracheophyta</taxon>
        <taxon>Spermatophyta</taxon>
        <taxon>Magnoliopsida</taxon>
        <taxon>eudicotyledons</taxon>
        <taxon>Gunneridae</taxon>
        <taxon>Pentapetalae</taxon>
        <taxon>asterids</taxon>
        <taxon>lamiids</taxon>
        <taxon>Gentianales</taxon>
        <taxon>Rubiaceae</taxon>
        <taxon>Rubioideae</taxon>
        <taxon>Spermacoceae</taxon>
        <taxon>Hedyotis-Oldenlandia complex</taxon>
        <taxon>Oldenlandia</taxon>
    </lineage>
</organism>
<protein>
    <submittedName>
        <fullName evidence="8">OLC1v1023050C1</fullName>
    </submittedName>
</protein>
<comment type="similarity">
    <text evidence="6">Belongs to the protein kinase superfamily.</text>
</comment>
<dbReference type="Gene3D" id="3.30.200.20">
    <property type="entry name" value="Phosphorylase Kinase, domain 1"/>
    <property type="match status" value="1"/>
</dbReference>
<keyword evidence="1" id="KW-0808">Transferase</keyword>